<dbReference type="InParanoid" id="A0A251SCL5"/>
<dbReference type="EMBL" id="CM007904">
    <property type="protein sequence ID" value="OTF96493.1"/>
    <property type="molecule type" value="Genomic_DNA"/>
</dbReference>
<accession>A0A251SCL5</accession>
<keyword evidence="2" id="KW-1185">Reference proteome</keyword>
<gene>
    <name evidence="1" type="ORF">HannXRQ_Chr15g0494781</name>
</gene>
<evidence type="ECO:0000313" key="1">
    <source>
        <dbReference type="EMBL" id="OTF96493.1"/>
    </source>
</evidence>
<reference evidence="2" key="1">
    <citation type="journal article" date="2017" name="Nature">
        <title>The sunflower genome provides insights into oil metabolism, flowering and Asterid evolution.</title>
        <authorList>
            <person name="Badouin H."/>
            <person name="Gouzy J."/>
            <person name="Grassa C.J."/>
            <person name="Murat F."/>
            <person name="Staton S.E."/>
            <person name="Cottret L."/>
            <person name="Lelandais-Briere C."/>
            <person name="Owens G.L."/>
            <person name="Carrere S."/>
            <person name="Mayjonade B."/>
            <person name="Legrand L."/>
            <person name="Gill N."/>
            <person name="Kane N.C."/>
            <person name="Bowers J.E."/>
            <person name="Hubner S."/>
            <person name="Bellec A."/>
            <person name="Berard A."/>
            <person name="Berges H."/>
            <person name="Blanchet N."/>
            <person name="Boniface M.C."/>
            <person name="Brunel D."/>
            <person name="Catrice O."/>
            <person name="Chaidir N."/>
            <person name="Claudel C."/>
            <person name="Donnadieu C."/>
            <person name="Faraut T."/>
            <person name="Fievet G."/>
            <person name="Helmstetter N."/>
            <person name="King M."/>
            <person name="Knapp S.J."/>
            <person name="Lai Z."/>
            <person name="Le Paslier M.C."/>
            <person name="Lippi Y."/>
            <person name="Lorenzon L."/>
            <person name="Mandel J.R."/>
            <person name="Marage G."/>
            <person name="Marchand G."/>
            <person name="Marquand E."/>
            <person name="Bret-Mestries E."/>
            <person name="Morien E."/>
            <person name="Nambeesan S."/>
            <person name="Nguyen T."/>
            <person name="Pegot-Espagnet P."/>
            <person name="Pouilly N."/>
            <person name="Raftis F."/>
            <person name="Sallet E."/>
            <person name="Schiex T."/>
            <person name="Thomas J."/>
            <person name="Vandecasteele C."/>
            <person name="Vares D."/>
            <person name="Vear F."/>
            <person name="Vautrin S."/>
            <person name="Crespi M."/>
            <person name="Mangin B."/>
            <person name="Burke J.M."/>
            <person name="Salse J."/>
            <person name="Munos S."/>
            <person name="Vincourt P."/>
            <person name="Rieseberg L.H."/>
            <person name="Langlade N.B."/>
        </authorList>
    </citation>
    <scope>NUCLEOTIDE SEQUENCE [LARGE SCALE GENOMIC DNA]</scope>
    <source>
        <strain evidence="2">cv. SF193</strain>
    </source>
</reference>
<proteinExistence type="predicted"/>
<dbReference type="AlphaFoldDB" id="A0A251SCL5"/>
<evidence type="ECO:0000313" key="2">
    <source>
        <dbReference type="Proteomes" id="UP000215914"/>
    </source>
</evidence>
<dbReference type="Proteomes" id="UP000215914">
    <property type="component" value="Chromosome 15"/>
</dbReference>
<sequence length="61" mass="6913">MEGGIYSLRHHSCCTNCHRVRILRRSIRCPSSIIVSPSFVNLKNSSTNSHYSDSISHNQPQ</sequence>
<protein>
    <submittedName>
        <fullName evidence="1">Uncharacterized protein</fullName>
    </submittedName>
</protein>
<name>A0A251SCL5_HELAN</name>
<organism evidence="1 2">
    <name type="scientific">Helianthus annuus</name>
    <name type="common">Common sunflower</name>
    <dbReference type="NCBI Taxonomy" id="4232"/>
    <lineage>
        <taxon>Eukaryota</taxon>
        <taxon>Viridiplantae</taxon>
        <taxon>Streptophyta</taxon>
        <taxon>Embryophyta</taxon>
        <taxon>Tracheophyta</taxon>
        <taxon>Spermatophyta</taxon>
        <taxon>Magnoliopsida</taxon>
        <taxon>eudicotyledons</taxon>
        <taxon>Gunneridae</taxon>
        <taxon>Pentapetalae</taxon>
        <taxon>asterids</taxon>
        <taxon>campanulids</taxon>
        <taxon>Asterales</taxon>
        <taxon>Asteraceae</taxon>
        <taxon>Asteroideae</taxon>
        <taxon>Heliantheae alliance</taxon>
        <taxon>Heliantheae</taxon>
        <taxon>Helianthus</taxon>
    </lineage>
</organism>